<evidence type="ECO:0000256" key="1">
    <source>
        <dbReference type="SAM" id="MobiDB-lite"/>
    </source>
</evidence>
<proteinExistence type="predicted"/>
<dbReference type="CDD" id="cd00303">
    <property type="entry name" value="retropepsin_like"/>
    <property type="match status" value="1"/>
</dbReference>
<dbReference type="InterPro" id="IPR021109">
    <property type="entry name" value="Peptidase_aspartic_dom_sf"/>
</dbReference>
<dbReference type="OrthoDB" id="1747743at2759"/>
<protein>
    <recommendedName>
        <fullName evidence="3">Tf2-1-like SH3-like domain-containing protein</fullName>
    </recommendedName>
</protein>
<comment type="caution">
    <text evidence="4">The sequence shown here is derived from an EMBL/GenBank/DDBJ whole genome shotgun (WGS) entry which is preliminary data.</text>
</comment>
<reference evidence="4" key="1">
    <citation type="submission" date="2018-05" db="EMBL/GenBank/DDBJ databases">
        <title>Draft genome of Mucuna pruriens seed.</title>
        <authorList>
            <person name="Nnadi N.E."/>
            <person name="Vos R."/>
            <person name="Hasami M.H."/>
            <person name="Devisetty U.K."/>
            <person name="Aguiy J.C."/>
        </authorList>
    </citation>
    <scope>NUCLEOTIDE SEQUENCE [LARGE SCALE GENOMIC DNA]</scope>
    <source>
        <strain evidence="4">JCA_2017</strain>
    </source>
</reference>
<sequence>MILREDGEIASDGSQETFTSSESEECSDDSYYDGDMLMLKRLMGSQMCLVLGNMCSMIIDGSSCVNVASERLVSKLALPTIVHPRLYKLQLMSEHGELIVNYQVEISFTLGKYKDKVLCDVVPMEATHLLLGRPWQYERKVVLKSLSPRDVQEDQNKMREKRKEKKKRRTRTIVSNRDFKFFGHSWRSLWSRLRTKLLYSISYHPQPNRQTKIVNRTLGQLLRYFIGKNEYLMWNFLIIRYSILPLLIRLSSWLMVLTPSPYLICFLYLFCLTVLMMKACLEPNLFKCYMIRSSCKWKGKDNNMLKEPTRGGRKFSPRKEILKEQFPHLRRSKLLSRGDDPFKILKNVNDNSYQVDIPEEFGGSNAFNVIDQTLCDATEFEGKFSLRRGDDAYMKRENPTLQGKDEEDPIESSTLVDHPKGPKRRPRRVKASFPYWTLCVLNLVMGLRHD</sequence>
<evidence type="ECO:0000313" key="4">
    <source>
        <dbReference type="EMBL" id="RDX68985.1"/>
    </source>
</evidence>
<dbReference type="AlphaFoldDB" id="A0A371ESF2"/>
<dbReference type="Gene3D" id="3.30.420.10">
    <property type="entry name" value="Ribonuclease H-like superfamily/Ribonuclease H"/>
    <property type="match status" value="1"/>
</dbReference>
<dbReference type="Pfam" id="PF24626">
    <property type="entry name" value="SH3_Tf2-1"/>
    <property type="match status" value="1"/>
</dbReference>
<dbReference type="GO" id="GO:0003676">
    <property type="term" value="F:nucleic acid binding"/>
    <property type="evidence" value="ECO:0007669"/>
    <property type="project" value="InterPro"/>
</dbReference>
<dbReference type="PANTHER" id="PTHR35046">
    <property type="entry name" value="ZINC KNUCKLE (CCHC-TYPE) FAMILY PROTEIN"/>
    <property type="match status" value="1"/>
</dbReference>
<keyword evidence="2" id="KW-1133">Transmembrane helix</keyword>
<evidence type="ECO:0000256" key="2">
    <source>
        <dbReference type="SAM" id="Phobius"/>
    </source>
</evidence>
<feature type="region of interest" description="Disordered" evidence="1">
    <location>
        <begin position="1"/>
        <end position="26"/>
    </location>
</feature>
<feature type="region of interest" description="Disordered" evidence="1">
    <location>
        <begin position="391"/>
        <end position="427"/>
    </location>
</feature>
<feature type="domain" description="Tf2-1-like SH3-like" evidence="3">
    <location>
        <begin position="323"/>
        <end position="370"/>
    </location>
</feature>
<gene>
    <name evidence="4" type="ORF">CR513_51961</name>
</gene>
<feature type="transmembrane region" description="Helical" evidence="2">
    <location>
        <begin position="260"/>
        <end position="281"/>
    </location>
</feature>
<dbReference type="InterPro" id="IPR012337">
    <property type="entry name" value="RNaseH-like_sf"/>
</dbReference>
<dbReference type="Gene3D" id="2.40.70.10">
    <property type="entry name" value="Acid Proteases"/>
    <property type="match status" value="1"/>
</dbReference>
<organism evidence="4 5">
    <name type="scientific">Mucuna pruriens</name>
    <name type="common">Velvet bean</name>
    <name type="synonym">Dolichos pruriens</name>
    <dbReference type="NCBI Taxonomy" id="157652"/>
    <lineage>
        <taxon>Eukaryota</taxon>
        <taxon>Viridiplantae</taxon>
        <taxon>Streptophyta</taxon>
        <taxon>Embryophyta</taxon>
        <taxon>Tracheophyta</taxon>
        <taxon>Spermatophyta</taxon>
        <taxon>Magnoliopsida</taxon>
        <taxon>eudicotyledons</taxon>
        <taxon>Gunneridae</taxon>
        <taxon>Pentapetalae</taxon>
        <taxon>rosids</taxon>
        <taxon>fabids</taxon>
        <taxon>Fabales</taxon>
        <taxon>Fabaceae</taxon>
        <taxon>Papilionoideae</taxon>
        <taxon>50 kb inversion clade</taxon>
        <taxon>NPAAA clade</taxon>
        <taxon>indigoferoid/millettioid clade</taxon>
        <taxon>Phaseoleae</taxon>
        <taxon>Mucuna</taxon>
    </lineage>
</organism>
<keyword evidence="2" id="KW-0472">Membrane</keyword>
<keyword evidence="2" id="KW-0812">Transmembrane</keyword>
<dbReference type="Proteomes" id="UP000257109">
    <property type="component" value="Unassembled WGS sequence"/>
</dbReference>
<evidence type="ECO:0000313" key="5">
    <source>
        <dbReference type="Proteomes" id="UP000257109"/>
    </source>
</evidence>
<dbReference type="InterPro" id="IPR056924">
    <property type="entry name" value="SH3_Tf2-1"/>
</dbReference>
<dbReference type="EMBL" id="QJKJ01012314">
    <property type="protein sequence ID" value="RDX68985.1"/>
    <property type="molecule type" value="Genomic_DNA"/>
</dbReference>
<dbReference type="InterPro" id="IPR036397">
    <property type="entry name" value="RNaseH_sf"/>
</dbReference>
<feature type="non-terminal residue" evidence="4">
    <location>
        <position position="1"/>
    </location>
</feature>
<evidence type="ECO:0000259" key="3">
    <source>
        <dbReference type="Pfam" id="PF24626"/>
    </source>
</evidence>
<keyword evidence="5" id="KW-1185">Reference proteome</keyword>
<dbReference type="SUPFAM" id="SSF53098">
    <property type="entry name" value="Ribonuclease H-like"/>
    <property type="match status" value="1"/>
</dbReference>
<accession>A0A371ESF2</accession>
<dbReference type="PANTHER" id="PTHR35046:SF21">
    <property type="entry name" value="RETROTRANSPOSON GAG DOMAIN-CONTAINING PROTEIN-RELATED"/>
    <property type="match status" value="1"/>
</dbReference>
<name>A0A371ESF2_MUCPR</name>